<dbReference type="Proteomes" id="UP000198582">
    <property type="component" value="Unassembled WGS sequence"/>
</dbReference>
<evidence type="ECO:0000313" key="1">
    <source>
        <dbReference type="EMBL" id="SEP53647.1"/>
    </source>
</evidence>
<evidence type="ECO:0000313" key="2">
    <source>
        <dbReference type="Proteomes" id="UP000198582"/>
    </source>
</evidence>
<dbReference type="RefSeq" id="WP_091628446.1">
    <property type="nucleotide sequence ID" value="NZ_FOEF01000029.1"/>
</dbReference>
<dbReference type="AlphaFoldDB" id="A0A1H8YN91"/>
<organism evidence="1 2">
    <name type="scientific">Amycolatopsis saalfeldensis</name>
    <dbReference type="NCBI Taxonomy" id="394193"/>
    <lineage>
        <taxon>Bacteria</taxon>
        <taxon>Bacillati</taxon>
        <taxon>Actinomycetota</taxon>
        <taxon>Actinomycetes</taxon>
        <taxon>Pseudonocardiales</taxon>
        <taxon>Pseudonocardiaceae</taxon>
        <taxon>Amycolatopsis</taxon>
    </lineage>
</organism>
<protein>
    <submittedName>
        <fullName evidence="1">Uncharacterized protein</fullName>
    </submittedName>
</protein>
<dbReference type="EMBL" id="FOEF01000029">
    <property type="protein sequence ID" value="SEP53647.1"/>
    <property type="molecule type" value="Genomic_DNA"/>
</dbReference>
<accession>A0A1H8YN91</accession>
<proteinExistence type="predicted"/>
<reference evidence="2" key="1">
    <citation type="submission" date="2016-10" db="EMBL/GenBank/DDBJ databases">
        <authorList>
            <person name="Varghese N."/>
            <person name="Submissions S."/>
        </authorList>
    </citation>
    <scope>NUCLEOTIDE SEQUENCE [LARGE SCALE GENOMIC DNA]</scope>
    <source>
        <strain evidence="2">DSM 44993</strain>
    </source>
</reference>
<gene>
    <name evidence="1" type="ORF">SAMN04489732_12972</name>
</gene>
<sequence>MSRNTKRWGLTIRSDDRTPYIVRAAQQYAGLPQHGLVLGVYQRTTEAGYSILVKPCCVDDLRDLLDTLLTAEPSAAVEVTFREHDQYYGATLHINNSPDGLRFRVSRGDAYPKTSGTALLQPSSVTELRNGLAEWLSSNETAG</sequence>
<name>A0A1H8YN91_9PSEU</name>
<keyword evidence="2" id="KW-1185">Reference proteome</keyword>